<comment type="cofactor">
    <cofactor evidence="1">
        <name>FMN</name>
        <dbReference type="ChEBI" id="CHEBI:58210"/>
    </cofactor>
</comment>
<dbReference type="RefSeq" id="WP_396639287.1">
    <property type="nucleotide sequence ID" value="NZ_JBIQWL010000001.1"/>
</dbReference>
<dbReference type="Proteomes" id="UP001610861">
    <property type="component" value="Unassembled WGS sequence"/>
</dbReference>
<name>A0ABW7Q3V9_9MICO</name>
<dbReference type="InterPro" id="IPR012133">
    <property type="entry name" value="Alpha-hydoxy_acid_DH_FMN"/>
</dbReference>
<dbReference type="PANTHER" id="PTHR10578:SF107">
    <property type="entry name" value="2-HYDROXYACID OXIDASE 1"/>
    <property type="match status" value="1"/>
</dbReference>
<proteinExistence type="inferred from homology"/>
<evidence type="ECO:0000256" key="3">
    <source>
        <dbReference type="ARBA" id="ARBA00022643"/>
    </source>
</evidence>
<dbReference type="Gene3D" id="3.20.20.70">
    <property type="entry name" value="Aldolase class I"/>
    <property type="match status" value="1"/>
</dbReference>
<protein>
    <submittedName>
        <fullName evidence="7">Pre-mycofactocin synthase MftD</fullName>
        <ecNumber evidence="7">1.4.3.26</ecNumber>
    </submittedName>
</protein>
<organism evidence="7 8">
    <name type="scientific">Microbacterium alkaliflavum</name>
    <dbReference type="NCBI Taxonomy" id="3248839"/>
    <lineage>
        <taxon>Bacteria</taxon>
        <taxon>Bacillati</taxon>
        <taxon>Actinomycetota</taxon>
        <taxon>Actinomycetes</taxon>
        <taxon>Micrococcales</taxon>
        <taxon>Microbacteriaceae</taxon>
        <taxon>Microbacterium</taxon>
    </lineage>
</organism>
<dbReference type="NCBIfam" id="TIGR03966">
    <property type="entry name" value="actino_HemFlav"/>
    <property type="match status" value="1"/>
</dbReference>
<dbReference type="InterPro" id="IPR000262">
    <property type="entry name" value="FMN-dep_DH"/>
</dbReference>
<evidence type="ECO:0000256" key="1">
    <source>
        <dbReference type="ARBA" id="ARBA00001917"/>
    </source>
</evidence>
<evidence type="ECO:0000259" key="6">
    <source>
        <dbReference type="PROSITE" id="PS51349"/>
    </source>
</evidence>
<dbReference type="GO" id="GO:0016491">
    <property type="term" value="F:oxidoreductase activity"/>
    <property type="evidence" value="ECO:0007669"/>
    <property type="project" value="UniProtKB-KW"/>
</dbReference>
<dbReference type="InterPro" id="IPR013785">
    <property type="entry name" value="Aldolase_TIM"/>
</dbReference>
<dbReference type="InterPro" id="IPR037396">
    <property type="entry name" value="FMN_HAD"/>
</dbReference>
<dbReference type="PANTHER" id="PTHR10578">
    <property type="entry name" value="S -2-HYDROXY-ACID OXIDASE-RELATED"/>
    <property type="match status" value="1"/>
</dbReference>
<dbReference type="Pfam" id="PF01070">
    <property type="entry name" value="FMN_dh"/>
    <property type="match status" value="1"/>
</dbReference>
<dbReference type="EMBL" id="JBIQWL010000001">
    <property type="protein sequence ID" value="MFH8249346.1"/>
    <property type="molecule type" value="Genomic_DNA"/>
</dbReference>
<dbReference type="EC" id="1.4.3.26" evidence="7"/>
<keyword evidence="2" id="KW-0285">Flavoprotein</keyword>
<comment type="similarity">
    <text evidence="5">Belongs to the FMN-dependent alpha-hydroxy acid dehydrogenase family.</text>
</comment>
<evidence type="ECO:0000256" key="4">
    <source>
        <dbReference type="ARBA" id="ARBA00023002"/>
    </source>
</evidence>
<gene>
    <name evidence="7" type="primary">mftD</name>
    <name evidence="7" type="ORF">ACH3VR_03125</name>
</gene>
<reference evidence="7 8" key="1">
    <citation type="submission" date="2024-09" db="EMBL/GenBank/DDBJ databases">
        <authorList>
            <person name="Pan X."/>
        </authorList>
    </citation>
    <scope>NUCLEOTIDE SEQUENCE [LARGE SCALE GENOMIC DNA]</scope>
    <source>
        <strain evidence="7 8">B2969</strain>
    </source>
</reference>
<keyword evidence="8" id="KW-1185">Reference proteome</keyword>
<dbReference type="PIRSF" id="PIRSF000138">
    <property type="entry name" value="Al-hdrx_acd_dh"/>
    <property type="match status" value="1"/>
</dbReference>
<keyword evidence="4 7" id="KW-0560">Oxidoreductase</keyword>
<evidence type="ECO:0000256" key="2">
    <source>
        <dbReference type="ARBA" id="ARBA00022630"/>
    </source>
</evidence>
<accession>A0ABW7Q3V9</accession>
<keyword evidence="3" id="KW-0288">FMN</keyword>
<dbReference type="SUPFAM" id="SSF51395">
    <property type="entry name" value="FMN-linked oxidoreductases"/>
    <property type="match status" value="1"/>
</dbReference>
<dbReference type="CDD" id="cd02809">
    <property type="entry name" value="alpha_hydroxyacid_oxid_FMN"/>
    <property type="match status" value="1"/>
</dbReference>
<feature type="domain" description="FMN hydroxy acid dehydrogenase" evidence="6">
    <location>
        <begin position="1"/>
        <end position="383"/>
    </location>
</feature>
<sequence length="399" mass="42511">MANAWFETVAEAQRRAKKRLPASVYSALLAGSERGVTYEDNLAAFAELGFAPHVAGLSGERSLKTTVMGIDISFPVLISPTGVQAVHPEGEVAVARAAANRGTIMGLSSFASKPIEEVVEANPNTFYQVYWMGTRDVMLQRLERARAAGAKGIIATLDWSFSNGRDWGSPWIPERLTVKAAARFAPQAIVKPTWLWSFAKTGRVPDLTTPNLTVPGGEAPTFFGAYGEWMQTPLPTWDDVAWLRAQWDGPFLLKGVSRIDDALRAVDAGVTAISVSNHGGNNLDSTPAAIRMLPGIADAVGRQIDVLLDGGIRRGGDVAKALALGAKAVMIGRAYLWGLAANGQGGVENVLDLLRGGLDSAVLGLGRSSVQELRREDLWVPPGFTRELGVPADALQATA</sequence>
<evidence type="ECO:0000256" key="5">
    <source>
        <dbReference type="ARBA" id="ARBA00024042"/>
    </source>
</evidence>
<comment type="caution">
    <text evidence="7">The sequence shown here is derived from an EMBL/GenBank/DDBJ whole genome shotgun (WGS) entry which is preliminary data.</text>
</comment>
<evidence type="ECO:0000313" key="8">
    <source>
        <dbReference type="Proteomes" id="UP001610861"/>
    </source>
</evidence>
<dbReference type="PROSITE" id="PS51349">
    <property type="entry name" value="FMN_HYDROXY_ACID_DH_2"/>
    <property type="match status" value="1"/>
</dbReference>
<dbReference type="InterPro" id="IPR023989">
    <property type="entry name" value="MftD"/>
</dbReference>
<evidence type="ECO:0000313" key="7">
    <source>
        <dbReference type="EMBL" id="MFH8249346.1"/>
    </source>
</evidence>